<dbReference type="Proteomes" id="UP000192042">
    <property type="component" value="Chromosome I"/>
</dbReference>
<dbReference type="AlphaFoldDB" id="A0A1W1I0W3"/>
<organism evidence="1 2">
    <name type="scientific">Nitrospira japonica</name>
    <dbReference type="NCBI Taxonomy" id="1325564"/>
    <lineage>
        <taxon>Bacteria</taxon>
        <taxon>Pseudomonadati</taxon>
        <taxon>Nitrospirota</taxon>
        <taxon>Nitrospiria</taxon>
        <taxon>Nitrospirales</taxon>
        <taxon>Nitrospiraceae</taxon>
        <taxon>Nitrospira</taxon>
    </lineage>
</organism>
<evidence type="ECO:0000313" key="1">
    <source>
        <dbReference type="EMBL" id="SLM46622.1"/>
    </source>
</evidence>
<dbReference type="KEGG" id="nja:NSJP_0450"/>
<evidence type="ECO:0000313" key="2">
    <source>
        <dbReference type="Proteomes" id="UP000192042"/>
    </source>
</evidence>
<dbReference type="STRING" id="1325564.NSJP_0450"/>
<dbReference type="EMBL" id="LT828648">
    <property type="protein sequence ID" value="SLM46622.1"/>
    <property type="molecule type" value="Genomic_DNA"/>
</dbReference>
<protein>
    <submittedName>
        <fullName evidence="1">Uncharacterized protein</fullName>
    </submittedName>
</protein>
<accession>A0A1W1I0W3</accession>
<gene>
    <name evidence="1" type="ORF">NSJP_0450</name>
</gene>
<name>A0A1W1I0W3_9BACT</name>
<proteinExistence type="predicted"/>
<reference evidence="1 2" key="1">
    <citation type="submission" date="2017-03" db="EMBL/GenBank/DDBJ databases">
        <authorList>
            <person name="Afonso C.L."/>
            <person name="Miller P.J."/>
            <person name="Scott M.A."/>
            <person name="Spackman E."/>
            <person name="Goraichik I."/>
            <person name="Dimitrov K.M."/>
            <person name="Suarez D.L."/>
            <person name="Swayne D.E."/>
        </authorList>
    </citation>
    <scope>NUCLEOTIDE SEQUENCE [LARGE SCALE GENOMIC DNA]</scope>
    <source>
        <strain evidence="1">Genome sequencing of Nitrospira japonica strain NJ11</strain>
    </source>
</reference>
<keyword evidence="2" id="KW-1185">Reference proteome</keyword>
<sequence length="130" mass="14581">MDHHPVRWYGTARLSDDAEDAMTEEQGRLEAARKEDFLGECNAQAAGAVGRFGSRAGEGEGDGIGRCDRRNDGGNRRVRVTIVPLSCRRRTETPAKLERRQLCIVRSFSRGSWSVHSSRCPAVPVWIRRE</sequence>